<name>A0ABW7VLC4_STROI</name>
<accession>A0ABW7VLC4</accession>
<evidence type="ECO:0000313" key="4">
    <source>
        <dbReference type="EMBL" id="MFI2161644.1"/>
    </source>
</evidence>
<feature type="transmembrane region" description="Helical" evidence="2">
    <location>
        <begin position="166"/>
        <end position="185"/>
    </location>
</feature>
<evidence type="ECO:0000256" key="1">
    <source>
        <dbReference type="SAM" id="MobiDB-lite"/>
    </source>
</evidence>
<feature type="compositionally biased region" description="Low complexity" evidence="1">
    <location>
        <begin position="130"/>
        <end position="141"/>
    </location>
</feature>
<feature type="domain" description="Ricin B lectin" evidence="3">
    <location>
        <begin position="324"/>
        <end position="450"/>
    </location>
</feature>
<reference evidence="4 5" key="1">
    <citation type="submission" date="2024-10" db="EMBL/GenBank/DDBJ databases">
        <title>The Natural Products Discovery Center: Release of the First 8490 Sequenced Strains for Exploring Actinobacteria Biosynthetic Diversity.</title>
        <authorList>
            <person name="Kalkreuter E."/>
            <person name="Kautsar S.A."/>
            <person name="Yang D."/>
            <person name="Bader C.D."/>
            <person name="Teijaro C.N."/>
            <person name="Fluegel L."/>
            <person name="Davis C.M."/>
            <person name="Simpson J.R."/>
            <person name="Lauterbach L."/>
            <person name="Steele A.D."/>
            <person name="Gui C."/>
            <person name="Meng S."/>
            <person name="Li G."/>
            <person name="Viehrig K."/>
            <person name="Ye F."/>
            <person name="Su P."/>
            <person name="Kiefer A.F."/>
            <person name="Nichols A."/>
            <person name="Cepeda A.J."/>
            <person name="Yan W."/>
            <person name="Fan B."/>
            <person name="Jiang Y."/>
            <person name="Adhikari A."/>
            <person name="Zheng C.-J."/>
            <person name="Schuster L."/>
            <person name="Cowan T.M."/>
            <person name="Smanski M.J."/>
            <person name="Chevrette M.G."/>
            <person name="De Carvalho L.P.S."/>
            <person name="Shen B."/>
        </authorList>
    </citation>
    <scope>NUCLEOTIDE SEQUENCE [LARGE SCALE GENOMIC DNA]</scope>
    <source>
        <strain evidence="4 5">NPDC020295</strain>
    </source>
</reference>
<sequence>MPTESATKPPVPRGTPDGREEPTGSKTKDPRKASSLQPADEGAQTGAESGTRARTDSREAETRPTAGVAASSPLSLLSPRGPRRRAGTAAAEAVTPSGTPATATAEGEDGAGPSRRDPDVLVSAKADPDTGGAAVGEAAGEAEGRTRTEAAGRGARALLRGSHRTLLTVAAVTGVVLVAGVLVGLRGGGGGGHDRAAPDPAATLLDPGSDGGPQAGVPGALPVPSAHKSGAAGGHASTGHGDPSPAGHGKHAGTGASGGGSHGSSSGSSASHSHGGTGGGSTSSTATHPATHATKAPATPSHTKAPSTSGSSGSSGGSGGSGGSGVMVFSHASGRCLTVAGGQGKDGSPLEIRDCSGSAAQKWTFASDGTIRAFGLCMDAAGASTSNGTVVQLANCNGGPAQQFRLNFRQDLTSVLADKCVDVKDQRTANGTRLQLWDCAGTDNQKWSKK</sequence>
<dbReference type="InterPro" id="IPR035992">
    <property type="entry name" value="Ricin_B-like_lectins"/>
</dbReference>
<feature type="compositionally biased region" description="Basic and acidic residues" evidence="1">
    <location>
        <begin position="51"/>
        <end position="62"/>
    </location>
</feature>
<feature type="region of interest" description="Disordered" evidence="1">
    <location>
        <begin position="189"/>
        <end position="325"/>
    </location>
</feature>
<evidence type="ECO:0000259" key="3">
    <source>
        <dbReference type="SMART" id="SM00458"/>
    </source>
</evidence>
<dbReference type="InterPro" id="IPR000772">
    <property type="entry name" value="Ricin_B_lectin"/>
</dbReference>
<feature type="region of interest" description="Disordered" evidence="1">
    <location>
        <begin position="1"/>
        <end position="150"/>
    </location>
</feature>
<feature type="compositionally biased region" description="Low complexity" evidence="1">
    <location>
        <begin position="87"/>
        <end position="105"/>
    </location>
</feature>
<dbReference type="RefSeq" id="WP_244218628.1">
    <property type="nucleotide sequence ID" value="NZ_JBIRUT010000025.1"/>
</dbReference>
<feature type="compositionally biased region" description="Low complexity" evidence="1">
    <location>
        <begin position="282"/>
        <end position="312"/>
    </location>
</feature>
<dbReference type="Gene3D" id="2.80.10.50">
    <property type="match status" value="2"/>
</dbReference>
<keyword evidence="2" id="KW-0812">Transmembrane</keyword>
<feature type="compositionally biased region" description="Low complexity" evidence="1">
    <location>
        <begin position="225"/>
        <end position="247"/>
    </location>
</feature>
<keyword evidence="2" id="KW-1133">Transmembrane helix</keyword>
<evidence type="ECO:0000256" key="2">
    <source>
        <dbReference type="SAM" id="Phobius"/>
    </source>
</evidence>
<organism evidence="4 5">
    <name type="scientific">Streptomyces olivaceoviridis</name>
    <name type="common">Streptomyces corchorusii</name>
    <dbReference type="NCBI Taxonomy" id="1921"/>
    <lineage>
        <taxon>Bacteria</taxon>
        <taxon>Bacillati</taxon>
        <taxon>Actinomycetota</taxon>
        <taxon>Actinomycetes</taxon>
        <taxon>Kitasatosporales</taxon>
        <taxon>Streptomycetaceae</taxon>
        <taxon>Streptomyces</taxon>
    </lineage>
</organism>
<dbReference type="EMBL" id="JBIRWM010000027">
    <property type="protein sequence ID" value="MFI2161644.1"/>
    <property type="molecule type" value="Genomic_DNA"/>
</dbReference>
<feature type="compositionally biased region" description="Low complexity" evidence="1">
    <location>
        <begin position="263"/>
        <end position="274"/>
    </location>
</feature>
<dbReference type="SUPFAM" id="SSF50370">
    <property type="entry name" value="Ricin B-like lectins"/>
    <property type="match status" value="1"/>
</dbReference>
<feature type="compositionally biased region" description="Low complexity" evidence="1">
    <location>
        <begin position="198"/>
        <end position="207"/>
    </location>
</feature>
<keyword evidence="2" id="KW-0472">Membrane</keyword>
<dbReference type="Pfam" id="PF00652">
    <property type="entry name" value="Ricin_B_lectin"/>
    <property type="match status" value="1"/>
</dbReference>
<dbReference type="SMART" id="SM00458">
    <property type="entry name" value="RICIN"/>
    <property type="match status" value="1"/>
</dbReference>
<gene>
    <name evidence="4" type="ORF">ACH49L_39325</name>
</gene>
<protein>
    <submittedName>
        <fullName evidence="4">Ricin-type beta-trefoil lectin domain protein</fullName>
    </submittedName>
</protein>
<feature type="compositionally biased region" description="Basic and acidic residues" evidence="1">
    <location>
        <begin position="16"/>
        <end position="32"/>
    </location>
</feature>
<dbReference type="Proteomes" id="UP001611397">
    <property type="component" value="Unassembled WGS sequence"/>
</dbReference>
<comment type="caution">
    <text evidence="4">The sequence shown here is derived from an EMBL/GenBank/DDBJ whole genome shotgun (WGS) entry which is preliminary data.</text>
</comment>
<feature type="compositionally biased region" description="Low complexity" evidence="1">
    <location>
        <begin position="66"/>
        <end position="80"/>
    </location>
</feature>
<proteinExistence type="predicted"/>
<evidence type="ECO:0000313" key="5">
    <source>
        <dbReference type="Proteomes" id="UP001611397"/>
    </source>
</evidence>
<dbReference type="PROSITE" id="PS50231">
    <property type="entry name" value="RICIN_B_LECTIN"/>
    <property type="match status" value="1"/>
</dbReference>
<keyword evidence="5" id="KW-1185">Reference proteome</keyword>
<feature type="compositionally biased region" description="Gly residues" evidence="1">
    <location>
        <begin position="313"/>
        <end position="325"/>
    </location>
</feature>